<evidence type="ECO:0000313" key="9">
    <source>
        <dbReference type="EMBL" id="CAD7407305.1"/>
    </source>
</evidence>
<dbReference type="GO" id="GO:0008170">
    <property type="term" value="F:N-methyltransferase activity"/>
    <property type="evidence" value="ECO:0007669"/>
    <property type="project" value="UniProtKB-ARBA"/>
</dbReference>
<dbReference type="Pfam" id="PF00856">
    <property type="entry name" value="SET"/>
    <property type="match status" value="1"/>
</dbReference>
<dbReference type="PROSITE" id="PS50868">
    <property type="entry name" value="POST_SET"/>
    <property type="match status" value="1"/>
</dbReference>
<evidence type="ECO:0008006" key="10">
    <source>
        <dbReference type="Google" id="ProtNLM"/>
    </source>
</evidence>
<keyword evidence="4" id="KW-0808">Transferase</keyword>
<dbReference type="PANTHER" id="PTHR21530">
    <property type="entry name" value="PHEROMONE SHUTDOWN PROTEIN"/>
    <property type="match status" value="1"/>
</dbReference>
<keyword evidence="5" id="KW-0949">S-adenosyl-L-methionine</keyword>
<dbReference type="InterPro" id="IPR002816">
    <property type="entry name" value="TraB/PrgY/GumN_fam"/>
</dbReference>
<dbReference type="InterPro" id="IPR007728">
    <property type="entry name" value="Pre-SET_dom"/>
</dbReference>
<evidence type="ECO:0000259" key="8">
    <source>
        <dbReference type="PROSITE" id="PS50868"/>
    </source>
</evidence>
<evidence type="ECO:0000259" key="6">
    <source>
        <dbReference type="PROSITE" id="PS50280"/>
    </source>
</evidence>
<evidence type="ECO:0000256" key="1">
    <source>
        <dbReference type="ARBA" id="ARBA00004286"/>
    </source>
</evidence>
<dbReference type="GO" id="GO:0042054">
    <property type="term" value="F:histone methyltransferase activity"/>
    <property type="evidence" value="ECO:0007669"/>
    <property type="project" value="InterPro"/>
</dbReference>
<dbReference type="AlphaFoldDB" id="A0A7R9D561"/>
<feature type="domain" description="SET" evidence="6">
    <location>
        <begin position="505"/>
        <end position="629"/>
    </location>
</feature>
<name>A0A7R9D561_TIMPO</name>
<evidence type="ECO:0000259" key="7">
    <source>
        <dbReference type="PROSITE" id="PS50867"/>
    </source>
</evidence>
<dbReference type="CDD" id="cd10544">
    <property type="entry name" value="SET_SETMAR"/>
    <property type="match status" value="1"/>
</dbReference>
<evidence type="ECO:0000256" key="5">
    <source>
        <dbReference type="ARBA" id="ARBA00022691"/>
    </source>
</evidence>
<feature type="domain" description="Pre-SET" evidence="7">
    <location>
        <begin position="440"/>
        <end position="502"/>
    </location>
</feature>
<dbReference type="PANTHER" id="PTHR21530:SF7">
    <property type="entry name" value="TRAB DOMAIN-CONTAINING PROTEIN"/>
    <property type="match status" value="1"/>
</dbReference>
<feature type="domain" description="Post-SET" evidence="8">
    <location>
        <begin position="640"/>
        <end position="656"/>
    </location>
</feature>
<protein>
    <recommendedName>
        <fullName evidence="10">TraB domain-containing protein</fullName>
    </recommendedName>
</protein>
<dbReference type="InterPro" id="IPR001214">
    <property type="entry name" value="SET_dom"/>
</dbReference>
<sequence length="662" mass="72113">MIVYRCCVSEDGSSRSGGVSDGEDAGSDMDKTIISALPEPDIDKQLPDTVTLLSTPDGAKVYLVGTAHFSTESQEDVSKIIQAVQPHIVLVELCKARVNILQLDEKTILEEAKNINFDKIQSTIKQNGMFHGIMYLLLLSMSAHLTKQLGMAPGGEFRRAFIEAKKVPSCLIHLGDRPIQITLKRALSSLSWWQTLRLTWHLLMCKEPVSKEEIERCKRRDLLEEMLSEMAGEFPALGTVFVNERDVYLTHSLQLAAAPVAMTASGNVTPARVVGVVGIGHVPGIVQNWGKVSLADIPPIMRLPPPSLSGRIIKFTVKISVVGLVVWGLSKLVPLPSLESVKSGAQGLLQLKAPVGGVQGDLPIKTNDGETLVMLTTSQDTIGTSFINVDHVDCYPSVKDEHSRVMVDDYSHVSSTVHYVECNVAGPGCNTTDLDAQFSKGCDCLNGNCDSESDCPCVARYGMNYSGSLLLANKFNGPVVECNSECGCSKTEKCGNRVVQFGPHTDLEIFETPDSKGLGLKTKCEILTGKFICEYAGEIIGLEEAKRRSQNYKDQMNYIFVLNEHLANGSVVKTCVDPTSLGNIGRYINHSCRPNAAIVPVRVDCPVPKLCIFATRTISPCEEITFDYSGGEETTSTPLGRKPCHCHAQNCKGYLPFDQSLL</sequence>
<comment type="subcellular location">
    <subcellularLocation>
        <location evidence="1">Chromosome</location>
    </subcellularLocation>
</comment>
<dbReference type="InterPro" id="IPR003616">
    <property type="entry name" value="Post-SET_dom"/>
</dbReference>
<dbReference type="GO" id="GO:0005694">
    <property type="term" value="C:chromosome"/>
    <property type="evidence" value="ECO:0007669"/>
    <property type="project" value="UniProtKB-SubCell"/>
</dbReference>
<dbReference type="Pfam" id="PF05033">
    <property type="entry name" value="Pre-SET"/>
    <property type="match status" value="1"/>
</dbReference>
<organism evidence="9">
    <name type="scientific">Timema poppense</name>
    <name type="common">Walking stick</name>
    <dbReference type="NCBI Taxonomy" id="170557"/>
    <lineage>
        <taxon>Eukaryota</taxon>
        <taxon>Metazoa</taxon>
        <taxon>Ecdysozoa</taxon>
        <taxon>Arthropoda</taxon>
        <taxon>Hexapoda</taxon>
        <taxon>Insecta</taxon>
        <taxon>Pterygota</taxon>
        <taxon>Neoptera</taxon>
        <taxon>Polyneoptera</taxon>
        <taxon>Phasmatodea</taxon>
        <taxon>Timematodea</taxon>
        <taxon>Timematoidea</taxon>
        <taxon>Timematidae</taxon>
        <taxon>Timema</taxon>
    </lineage>
</organism>
<dbReference type="SMART" id="SM00317">
    <property type="entry name" value="SET"/>
    <property type="match status" value="1"/>
</dbReference>
<dbReference type="PROSITE" id="PS50867">
    <property type="entry name" value="PRE_SET"/>
    <property type="match status" value="1"/>
</dbReference>
<dbReference type="GO" id="GO:0032259">
    <property type="term" value="P:methylation"/>
    <property type="evidence" value="ECO:0007669"/>
    <property type="project" value="UniProtKB-KW"/>
</dbReference>
<dbReference type="PROSITE" id="PS50280">
    <property type="entry name" value="SET"/>
    <property type="match status" value="1"/>
</dbReference>
<evidence type="ECO:0000256" key="3">
    <source>
        <dbReference type="ARBA" id="ARBA00022603"/>
    </source>
</evidence>
<dbReference type="EMBL" id="OD003221">
    <property type="protein sequence ID" value="CAD7407305.1"/>
    <property type="molecule type" value="Genomic_DNA"/>
</dbReference>
<evidence type="ECO:0000256" key="2">
    <source>
        <dbReference type="ARBA" id="ARBA00022454"/>
    </source>
</evidence>
<proteinExistence type="predicted"/>
<reference evidence="9" key="1">
    <citation type="submission" date="2020-11" db="EMBL/GenBank/DDBJ databases">
        <authorList>
            <person name="Tran Van P."/>
        </authorList>
    </citation>
    <scope>NUCLEOTIDE SEQUENCE</scope>
</reference>
<dbReference type="GO" id="GO:0005634">
    <property type="term" value="C:nucleus"/>
    <property type="evidence" value="ECO:0007669"/>
    <property type="project" value="InterPro"/>
</dbReference>
<accession>A0A7R9D561</accession>
<dbReference type="InterPro" id="IPR046345">
    <property type="entry name" value="TraB_PrgY-like"/>
</dbReference>
<dbReference type="GO" id="GO:0008270">
    <property type="term" value="F:zinc ion binding"/>
    <property type="evidence" value="ECO:0007669"/>
    <property type="project" value="InterPro"/>
</dbReference>
<gene>
    <name evidence="9" type="ORF">TPSB3V08_LOCUS5819</name>
</gene>
<dbReference type="InterPro" id="IPR046341">
    <property type="entry name" value="SET_dom_sf"/>
</dbReference>
<evidence type="ECO:0000256" key="4">
    <source>
        <dbReference type="ARBA" id="ARBA00022679"/>
    </source>
</evidence>
<keyword evidence="3" id="KW-0489">Methyltransferase</keyword>
<dbReference type="GO" id="GO:0008757">
    <property type="term" value="F:S-adenosylmethionine-dependent methyltransferase activity"/>
    <property type="evidence" value="ECO:0007669"/>
    <property type="project" value="UniProtKB-ARBA"/>
</dbReference>
<dbReference type="CDD" id="cd14726">
    <property type="entry name" value="TraB_PrgY-like"/>
    <property type="match status" value="1"/>
</dbReference>
<keyword evidence="2" id="KW-0158">Chromosome</keyword>
<dbReference type="SUPFAM" id="SSF82199">
    <property type="entry name" value="SET domain"/>
    <property type="match status" value="1"/>
</dbReference>
<dbReference type="Pfam" id="PF01963">
    <property type="entry name" value="TraB_PrgY_gumN"/>
    <property type="match status" value="1"/>
</dbReference>
<dbReference type="Gene3D" id="2.170.270.10">
    <property type="entry name" value="SET domain"/>
    <property type="match status" value="1"/>
</dbReference>